<accession>A0ABW3VUV8</accession>
<dbReference type="SMART" id="SM00448">
    <property type="entry name" value="REC"/>
    <property type="match status" value="1"/>
</dbReference>
<sequence length="214" mass="22953">MRIVVADDSVLLREGLQLLLAEAGHEVVAAVGDGPSYVDAMLAHRPDLGIVDVRMPPSHTDEGLRAAVAVRRAWAEAPVLVLSQYVVASYADELLATGATGVGYLLKDRVSEVGEFLASLDTVAGGGTALDPLVVRQLLERRGDPVHALTPREREVLTLMAEGRSNVAVAEAMTVTLGAVEKHTQRIFAKLGLPPDDDQSHRRVLAVLRFLRAE</sequence>
<dbReference type="InterPro" id="IPR016032">
    <property type="entry name" value="Sig_transdc_resp-reg_C-effctor"/>
</dbReference>
<keyword evidence="3" id="KW-0804">Transcription</keyword>
<evidence type="ECO:0000313" key="7">
    <source>
        <dbReference type="EMBL" id="MFD1246439.1"/>
    </source>
</evidence>
<dbReference type="Pfam" id="PF00196">
    <property type="entry name" value="GerE"/>
    <property type="match status" value="1"/>
</dbReference>
<dbReference type="PRINTS" id="PR00038">
    <property type="entry name" value="HTHLUXR"/>
</dbReference>
<dbReference type="SUPFAM" id="SSF46894">
    <property type="entry name" value="C-terminal effector domain of the bipartite response regulators"/>
    <property type="match status" value="1"/>
</dbReference>
<keyword evidence="8" id="KW-1185">Reference proteome</keyword>
<feature type="modified residue" description="4-aspartylphosphate" evidence="4">
    <location>
        <position position="52"/>
    </location>
</feature>
<evidence type="ECO:0000256" key="1">
    <source>
        <dbReference type="ARBA" id="ARBA00023015"/>
    </source>
</evidence>
<name>A0ABW3VUV8_9ACTN</name>
<dbReference type="SUPFAM" id="SSF52172">
    <property type="entry name" value="CheY-like"/>
    <property type="match status" value="1"/>
</dbReference>
<dbReference type="Pfam" id="PF00072">
    <property type="entry name" value="Response_reg"/>
    <property type="match status" value="1"/>
</dbReference>
<dbReference type="Proteomes" id="UP001597229">
    <property type="component" value="Unassembled WGS sequence"/>
</dbReference>
<organism evidence="7 8">
    <name type="scientific">Nocardioides ginsengisoli</name>
    <dbReference type="NCBI Taxonomy" id="363868"/>
    <lineage>
        <taxon>Bacteria</taxon>
        <taxon>Bacillati</taxon>
        <taxon>Actinomycetota</taxon>
        <taxon>Actinomycetes</taxon>
        <taxon>Propionibacteriales</taxon>
        <taxon>Nocardioidaceae</taxon>
        <taxon>Nocardioides</taxon>
    </lineage>
</organism>
<feature type="domain" description="HTH luxR-type" evidence="5">
    <location>
        <begin position="142"/>
        <end position="214"/>
    </location>
</feature>
<keyword evidence="2" id="KW-0238">DNA-binding</keyword>
<dbReference type="PROSITE" id="PS50110">
    <property type="entry name" value="RESPONSE_REGULATORY"/>
    <property type="match status" value="1"/>
</dbReference>
<reference evidence="8" key="1">
    <citation type="journal article" date="2019" name="Int. J. Syst. Evol. Microbiol.">
        <title>The Global Catalogue of Microorganisms (GCM) 10K type strain sequencing project: providing services to taxonomists for standard genome sequencing and annotation.</title>
        <authorList>
            <consortium name="The Broad Institute Genomics Platform"/>
            <consortium name="The Broad Institute Genome Sequencing Center for Infectious Disease"/>
            <person name="Wu L."/>
            <person name="Ma J."/>
        </authorList>
    </citation>
    <scope>NUCLEOTIDE SEQUENCE [LARGE SCALE GENOMIC DNA]</scope>
    <source>
        <strain evidence="8">CCUG 52478</strain>
    </source>
</reference>
<evidence type="ECO:0000259" key="6">
    <source>
        <dbReference type="PROSITE" id="PS50110"/>
    </source>
</evidence>
<dbReference type="InterPro" id="IPR039420">
    <property type="entry name" value="WalR-like"/>
</dbReference>
<dbReference type="InterPro" id="IPR011006">
    <property type="entry name" value="CheY-like_superfamily"/>
</dbReference>
<evidence type="ECO:0000256" key="3">
    <source>
        <dbReference type="ARBA" id="ARBA00023163"/>
    </source>
</evidence>
<evidence type="ECO:0000256" key="4">
    <source>
        <dbReference type="PROSITE-ProRule" id="PRU00169"/>
    </source>
</evidence>
<comment type="caution">
    <text evidence="7">The sequence shown here is derived from an EMBL/GenBank/DDBJ whole genome shotgun (WGS) entry which is preliminary data.</text>
</comment>
<dbReference type="InterPro" id="IPR000792">
    <property type="entry name" value="Tscrpt_reg_LuxR_C"/>
</dbReference>
<dbReference type="PROSITE" id="PS50043">
    <property type="entry name" value="HTH_LUXR_2"/>
    <property type="match status" value="1"/>
</dbReference>
<keyword evidence="4" id="KW-0597">Phosphoprotein</keyword>
<dbReference type="PANTHER" id="PTHR43214:SF24">
    <property type="entry name" value="TRANSCRIPTIONAL REGULATORY PROTEIN NARL-RELATED"/>
    <property type="match status" value="1"/>
</dbReference>
<evidence type="ECO:0000256" key="2">
    <source>
        <dbReference type="ARBA" id="ARBA00023125"/>
    </source>
</evidence>
<dbReference type="CDD" id="cd06170">
    <property type="entry name" value="LuxR_C_like"/>
    <property type="match status" value="1"/>
</dbReference>
<keyword evidence="1" id="KW-0805">Transcription regulation</keyword>
<dbReference type="RefSeq" id="WP_367920169.1">
    <property type="nucleotide sequence ID" value="NZ_BAABAC010000025.1"/>
</dbReference>
<proteinExistence type="predicted"/>
<evidence type="ECO:0000313" key="8">
    <source>
        <dbReference type="Proteomes" id="UP001597229"/>
    </source>
</evidence>
<dbReference type="Gene3D" id="3.40.50.2300">
    <property type="match status" value="1"/>
</dbReference>
<evidence type="ECO:0000259" key="5">
    <source>
        <dbReference type="PROSITE" id="PS50043"/>
    </source>
</evidence>
<dbReference type="EMBL" id="JBHTLX010000004">
    <property type="protein sequence ID" value="MFD1246439.1"/>
    <property type="molecule type" value="Genomic_DNA"/>
</dbReference>
<dbReference type="InterPro" id="IPR001789">
    <property type="entry name" value="Sig_transdc_resp-reg_receiver"/>
</dbReference>
<protein>
    <submittedName>
        <fullName evidence="7">Response regulator</fullName>
    </submittedName>
</protein>
<dbReference type="PANTHER" id="PTHR43214">
    <property type="entry name" value="TWO-COMPONENT RESPONSE REGULATOR"/>
    <property type="match status" value="1"/>
</dbReference>
<dbReference type="SMART" id="SM00421">
    <property type="entry name" value="HTH_LUXR"/>
    <property type="match status" value="1"/>
</dbReference>
<gene>
    <name evidence="7" type="ORF">ACFQ3F_01440</name>
</gene>
<feature type="domain" description="Response regulatory" evidence="6">
    <location>
        <begin position="2"/>
        <end position="122"/>
    </location>
</feature>